<dbReference type="InterPro" id="IPR030878">
    <property type="entry name" value="Ribosomal_uL15"/>
</dbReference>
<evidence type="ECO:0000313" key="8">
    <source>
        <dbReference type="EMBL" id="KKQ50157.1"/>
    </source>
</evidence>
<dbReference type="PANTHER" id="PTHR12934:SF11">
    <property type="entry name" value="LARGE RIBOSOMAL SUBUNIT PROTEIN UL15M"/>
    <property type="match status" value="1"/>
</dbReference>
<dbReference type="PANTHER" id="PTHR12934">
    <property type="entry name" value="50S RIBOSOMAL PROTEIN L15"/>
    <property type="match status" value="1"/>
</dbReference>
<protein>
    <recommendedName>
        <fullName evidence="4">Large ribosomal subunit protein uL15</fullName>
    </recommendedName>
</protein>
<evidence type="ECO:0000256" key="3">
    <source>
        <dbReference type="ARBA" id="ARBA00023274"/>
    </source>
</evidence>
<dbReference type="Pfam" id="PF00828">
    <property type="entry name" value="Ribosomal_L27A"/>
    <property type="match status" value="1"/>
</dbReference>
<gene>
    <name evidence="4" type="primary">rplO</name>
    <name evidence="8" type="ORF">US68_C0008G0042</name>
</gene>
<dbReference type="GO" id="GO:0022625">
    <property type="term" value="C:cytosolic large ribosomal subunit"/>
    <property type="evidence" value="ECO:0007669"/>
    <property type="project" value="TreeGrafter"/>
</dbReference>
<evidence type="ECO:0000313" key="9">
    <source>
        <dbReference type="Proteomes" id="UP000034231"/>
    </source>
</evidence>
<dbReference type="InterPro" id="IPR001196">
    <property type="entry name" value="Ribosomal_uL15_CS"/>
</dbReference>
<dbReference type="InterPro" id="IPR005749">
    <property type="entry name" value="Ribosomal_uL15_bac-type"/>
</dbReference>
<dbReference type="InterPro" id="IPR021131">
    <property type="entry name" value="Ribosomal_uL15/eL18"/>
</dbReference>
<keyword evidence="4" id="KW-0699">rRNA-binding</keyword>
<organism evidence="8 9">
    <name type="scientific">Candidatus Shapirobacteria bacterium GW2011_GWE1_38_10</name>
    <dbReference type="NCBI Taxonomy" id="1618488"/>
    <lineage>
        <taxon>Bacteria</taxon>
        <taxon>Candidatus Shapironibacteriota</taxon>
    </lineage>
</organism>
<keyword evidence="4" id="KW-0694">RNA-binding</keyword>
<keyword evidence="3 4" id="KW-0687">Ribonucleoprotein</keyword>
<comment type="similarity">
    <text evidence="1 4 5">Belongs to the universal ribosomal protein uL15 family.</text>
</comment>
<evidence type="ECO:0000259" key="7">
    <source>
        <dbReference type="Pfam" id="PF00828"/>
    </source>
</evidence>
<name>A0A0G0I6J9_9BACT</name>
<proteinExistence type="inferred from homology"/>
<dbReference type="InterPro" id="IPR036227">
    <property type="entry name" value="Ribosomal_uL15/eL18_sf"/>
</dbReference>
<feature type="compositionally biased region" description="Gly residues" evidence="6">
    <location>
        <begin position="20"/>
        <end position="31"/>
    </location>
</feature>
<dbReference type="EMBL" id="LBTX01000008">
    <property type="protein sequence ID" value="KKQ50157.1"/>
    <property type="molecule type" value="Genomic_DNA"/>
</dbReference>
<sequence length="151" mass="16504">MDILSSLKKSTIKQAKRVGRGIGSGVGGHTTGRGAKGDNVRGHGKLTFDGTKIKKGWLKRLPLLRGKHRLLPKEDTHIISLTQISKWFKTGETVDKKSVFEKVTRTSKKELTKKVKILSTGELDKKLTFKGVELSKKAVAKVLASGGKIES</sequence>
<dbReference type="Proteomes" id="UP000034231">
    <property type="component" value="Unassembled WGS sequence"/>
</dbReference>
<feature type="region of interest" description="Disordered" evidence="6">
    <location>
        <begin position="15"/>
        <end position="43"/>
    </location>
</feature>
<dbReference type="HAMAP" id="MF_01341">
    <property type="entry name" value="Ribosomal_uL15"/>
    <property type="match status" value="1"/>
</dbReference>
<dbReference type="GO" id="GO:0006412">
    <property type="term" value="P:translation"/>
    <property type="evidence" value="ECO:0007669"/>
    <property type="project" value="UniProtKB-UniRule"/>
</dbReference>
<dbReference type="Gene3D" id="3.100.10.10">
    <property type="match status" value="1"/>
</dbReference>
<evidence type="ECO:0000256" key="2">
    <source>
        <dbReference type="ARBA" id="ARBA00022980"/>
    </source>
</evidence>
<comment type="subunit">
    <text evidence="4">Part of the 50S ribosomal subunit.</text>
</comment>
<comment type="function">
    <text evidence="4">Binds to the 23S rRNA.</text>
</comment>
<dbReference type="PROSITE" id="PS00475">
    <property type="entry name" value="RIBOSOMAL_L15"/>
    <property type="match status" value="1"/>
</dbReference>
<evidence type="ECO:0000256" key="5">
    <source>
        <dbReference type="RuleBase" id="RU003888"/>
    </source>
</evidence>
<dbReference type="GO" id="GO:0003735">
    <property type="term" value="F:structural constituent of ribosome"/>
    <property type="evidence" value="ECO:0007669"/>
    <property type="project" value="InterPro"/>
</dbReference>
<dbReference type="AlphaFoldDB" id="A0A0G0I6J9"/>
<reference evidence="8 9" key="1">
    <citation type="journal article" date="2015" name="Nature">
        <title>rRNA introns, odd ribosomes, and small enigmatic genomes across a large radiation of phyla.</title>
        <authorList>
            <person name="Brown C.T."/>
            <person name="Hug L.A."/>
            <person name="Thomas B.C."/>
            <person name="Sharon I."/>
            <person name="Castelle C.J."/>
            <person name="Singh A."/>
            <person name="Wilkins M.J."/>
            <person name="Williams K.H."/>
            <person name="Banfield J.F."/>
        </authorList>
    </citation>
    <scope>NUCLEOTIDE SEQUENCE [LARGE SCALE GENOMIC DNA]</scope>
</reference>
<evidence type="ECO:0000256" key="4">
    <source>
        <dbReference type="HAMAP-Rule" id="MF_01341"/>
    </source>
</evidence>
<dbReference type="PATRIC" id="fig|1618488.3.peg.461"/>
<evidence type="ECO:0000256" key="6">
    <source>
        <dbReference type="SAM" id="MobiDB-lite"/>
    </source>
</evidence>
<accession>A0A0G0I6J9</accession>
<evidence type="ECO:0000256" key="1">
    <source>
        <dbReference type="ARBA" id="ARBA00007320"/>
    </source>
</evidence>
<comment type="caution">
    <text evidence="8">The sequence shown here is derived from an EMBL/GenBank/DDBJ whole genome shotgun (WGS) entry which is preliminary data.</text>
</comment>
<keyword evidence="2 4" id="KW-0689">Ribosomal protein</keyword>
<feature type="domain" description="Large ribosomal subunit protein uL15/eL18" evidence="7">
    <location>
        <begin position="79"/>
        <end position="150"/>
    </location>
</feature>
<dbReference type="GO" id="GO:0019843">
    <property type="term" value="F:rRNA binding"/>
    <property type="evidence" value="ECO:0007669"/>
    <property type="project" value="UniProtKB-UniRule"/>
</dbReference>
<dbReference type="SUPFAM" id="SSF52080">
    <property type="entry name" value="Ribosomal proteins L15p and L18e"/>
    <property type="match status" value="1"/>
</dbReference>